<dbReference type="CDD" id="cd09731">
    <property type="entry name" value="Cse2_I-E"/>
    <property type="match status" value="1"/>
</dbReference>
<dbReference type="InterPro" id="IPR038287">
    <property type="entry name" value="Cse2_sf"/>
</dbReference>
<dbReference type="Proteomes" id="UP000035268">
    <property type="component" value="Chromosome"/>
</dbReference>
<dbReference type="KEGG" id="vbl:L21SP4_02078"/>
<dbReference type="STRING" id="1307763.L21SP4_02078"/>
<dbReference type="RefSeq" id="WP_074041465.1">
    <property type="nucleotide sequence ID" value="NZ_CP010904.1"/>
</dbReference>
<sequence>MKTVQEKSEGLMNFLRSNRKDRGLMADLRCGFSRAKQHRAWPHIAGYCQLDEDKSRTPVQTVCAAYATHPEEAVYGNMGTVMRQIAIGMNGKDGLSSFEARFRRLISCQTTEEICNWMAGFVRAAKSSNIPVNYKQLYCDLFWWEGEYPPKLKWASSYWGAEGGRK</sequence>
<name>A0A0G3EFW8_9BACT</name>
<dbReference type="EMBL" id="CP010904">
    <property type="protein sequence ID" value="AKJ65311.1"/>
    <property type="molecule type" value="Genomic_DNA"/>
</dbReference>
<reference evidence="2" key="1">
    <citation type="submission" date="2015-02" db="EMBL/GenBank/DDBJ databases">
        <title>Description and complete genome sequence of the first cultured representative of the subdivision 5 of the Verrucomicrobia phylum.</title>
        <authorList>
            <person name="Spring S."/>
            <person name="Bunk B."/>
            <person name="Sproer C."/>
            <person name="Klenk H.-P."/>
        </authorList>
    </citation>
    <scope>NUCLEOTIDE SEQUENCE [LARGE SCALE GENOMIC DNA]</scope>
    <source>
        <strain evidence="2">L21-Fru-AB</strain>
    </source>
</reference>
<evidence type="ECO:0000313" key="1">
    <source>
        <dbReference type="EMBL" id="AKJ65311.1"/>
    </source>
</evidence>
<proteinExistence type="predicted"/>
<dbReference type="Pfam" id="PF09485">
    <property type="entry name" value="CRISPR_Cse2"/>
    <property type="match status" value="1"/>
</dbReference>
<reference evidence="1 2" key="2">
    <citation type="journal article" date="2016" name="ISME J.">
        <title>Characterization of the first cultured representative of Verrucomicrobia subdivision 5 indicates the proposal of a novel phylum.</title>
        <authorList>
            <person name="Spring S."/>
            <person name="Bunk B."/>
            <person name="Sproer C."/>
            <person name="Schumann P."/>
            <person name="Rohde M."/>
            <person name="Tindall B.J."/>
            <person name="Klenk H.P."/>
        </authorList>
    </citation>
    <scope>NUCLEOTIDE SEQUENCE [LARGE SCALE GENOMIC DNA]</scope>
    <source>
        <strain evidence="1 2">L21-Fru-AB</strain>
    </source>
</reference>
<dbReference type="InterPro" id="IPR013382">
    <property type="entry name" value="CRISPR-assoc_prot_Cse2"/>
</dbReference>
<accession>A0A0G3EFW8</accession>
<dbReference type="Gene3D" id="1.10.520.40">
    <property type="entry name" value="CRISPR-associated protein Cse2"/>
    <property type="match status" value="1"/>
</dbReference>
<keyword evidence="2" id="KW-1185">Reference proteome</keyword>
<gene>
    <name evidence="1" type="ORF">L21SP4_02078</name>
</gene>
<dbReference type="OrthoDB" id="5396167at2"/>
<evidence type="ECO:0000313" key="2">
    <source>
        <dbReference type="Proteomes" id="UP000035268"/>
    </source>
</evidence>
<dbReference type="NCBIfam" id="TIGR02548">
    <property type="entry name" value="casB_cse2"/>
    <property type="match status" value="1"/>
</dbReference>
<dbReference type="AlphaFoldDB" id="A0A0G3EFW8"/>
<protein>
    <submittedName>
        <fullName evidence="1">CRISPR-associated Cse2 family protein</fullName>
    </submittedName>
</protein>
<organism evidence="1 2">
    <name type="scientific">Kiritimatiella glycovorans</name>
    <dbReference type="NCBI Taxonomy" id="1307763"/>
    <lineage>
        <taxon>Bacteria</taxon>
        <taxon>Pseudomonadati</taxon>
        <taxon>Kiritimatiellota</taxon>
        <taxon>Kiritimatiellia</taxon>
        <taxon>Kiritimatiellales</taxon>
        <taxon>Kiritimatiellaceae</taxon>
        <taxon>Kiritimatiella</taxon>
    </lineage>
</organism>